<evidence type="ECO:0008006" key="2">
    <source>
        <dbReference type="Google" id="ProtNLM"/>
    </source>
</evidence>
<dbReference type="PANTHER" id="PTHR22602">
    <property type="entry name" value="TRANSFERASE CAF17, MITOCHONDRIAL-RELATED"/>
    <property type="match status" value="1"/>
</dbReference>
<accession>A0A381W348</accession>
<gene>
    <name evidence="1" type="ORF">METZ01_LOCUS99823</name>
</gene>
<dbReference type="Gene3D" id="2.40.30.160">
    <property type="match status" value="1"/>
</dbReference>
<proteinExistence type="predicted"/>
<dbReference type="Gene3D" id="3.30.70.1400">
    <property type="entry name" value="Aminomethyltransferase beta-barrel domains"/>
    <property type="match status" value="1"/>
</dbReference>
<dbReference type="NCBIfam" id="TIGR03317">
    <property type="entry name" value="ygfZ_signature"/>
    <property type="match status" value="1"/>
</dbReference>
<dbReference type="GO" id="GO:0016226">
    <property type="term" value="P:iron-sulfur cluster assembly"/>
    <property type="evidence" value="ECO:0007669"/>
    <property type="project" value="TreeGrafter"/>
</dbReference>
<sequence>MKNIDYFKFGATKLEDVSVLHIEGEFESVIELLQGQVTSDCSMLSDSFGQVSALCDEKGYILCNFDILIKNKSILIVILSELEEVFIQEISKFTPFYKVSIKPLNTQVIGIAKHKDERVLPNEQKILEVEDINLCLLLGEKVTLNDMQPIKNNNWYINRKILQDHIIKKSDLGKYRPHELMQDKLRISFKKGCFRGQEIISRMEYRGKRKKLTELIVHDLPSDIEKYQLIGESIKFENKLFSSCLRKK</sequence>
<dbReference type="PANTHER" id="PTHR22602:SF0">
    <property type="entry name" value="TRANSFERASE CAF17, MITOCHONDRIAL-RELATED"/>
    <property type="match status" value="1"/>
</dbReference>
<reference evidence="1" key="1">
    <citation type="submission" date="2018-05" db="EMBL/GenBank/DDBJ databases">
        <authorList>
            <person name="Lanie J.A."/>
            <person name="Ng W.-L."/>
            <person name="Kazmierczak K.M."/>
            <person name="Andrzejewski T.M."/>
            <person name="Davidsen T.M."/>
            <person name="Wayne K.J."/>
            <person name="Tettelin H."/>
            <person name="Glass J.I."/>
            <person name="Rusch D."/>
            <person name="Podicherti R."/>
            <person name="Tsui H.-C.T."/>
            <person name="Winkler M.E."/>
        </authorList>
    </citation>
    <scope>NUCLEOTIDE SEQUENCE</scope>
</reference>
<name>A0A381W348_9ZZZZ</name>
<dbReference type="SUPFAM" id="SSF103025">
    <property type="entry name" value="Folate-binding domain"/>
    <property type="match status" value="1"/>
</dbReference>
<dbReference type="EMBL" id="UINC01010568">
    <property type="protein sequence ID" value="SVA46969.1"/>
    <property type="molecule type" value="Genomic_DNA"/>
</dbReference>
<protein>
    <recommendedName>
        <fullName evidence="2">Aminomethyltransferase folate-binding domain-containing protein</fullName>
    </recommendedName>
</protein>
<dbReference type="Gene3D" id="3.30.70.1630">
    <property type="match status" value="1"/>
</dbReference>
<dbReference type="InterPro" id="IPR017703">
    <property type="entry name" value="YgfZ/GCV_T_CS"/>
</dbReference>
<dbReference type="AlphaFoldDB" id="A0A381W348"/>
<evidence type="ECO:0000313" key="1">
    <source>
        <dbReference type="EMBL" id="SVA46969.1"/>
    </source>
</evidence>
<dbReference type="InterPro" id="IPR045179">
    <property type="entry name" value="YgfZ/GcvT"/>
</dbReference>
<organism evidence="1">
    <name type="scientific">marine metagenome</name>
    <dbReference type="NCBI Taxonomy" id="408172"/>
    <lineage>
        <taxon>unclassified sequences</taxon>
        <taxon>metagenomes</taxon>
        <taxon>ecological metagenomes</taxon>
    </lineage>
</organism>